<protein>
    <submittedName>
        <fullName evidence="1">M28 family peptidase</fullName>
    </submittedName>
</protein>
<name>A0A6G2CGZ7_9FIRM</name>
<proteinExistence type="predicted"/>
<dbReference type="AlphaFoldDB" id="A0A6G2CGZ7"/>
<organism evidence="1">
    <name type="scientific">Turicibacter sanguinis</name>
    <dbReference type="NCBI Taxonomy" id="154288"/>
    <lineage>
        <taxon>Bacteria</taxon>
        <taxon>Bacillati</taxon>
        <taxon>Bacillota</taxon>
        <taxon>Erysipelotrichia</taxon>
        <taxon>Erysipelotrichales</taxon>
        <taxon>Turicibacteraceae</taxon>
        <taxon>Turicibacter</taxon>
    </lineage>
</organism>
<comment type="caution">
    <text evidence="1">The sequence shown here is derived from an EMBL/GenBank/DDBJ whole genome shotgun (WGS) entry which is preliminary data.</text>
</comment>
<sequence length="160" mass="18530">MFKTNKRLTFLILIIVVTMSAWIGFESLNPATPNYDDLSKVNVINQMNHIQEIAKEPHSIYDIEAKENVRNYLISQLEAFGLQPTLYEYEDVYVERSDSYEDLQNIYATLEGQSDSYIMLVTHYDRSRAKPERYAEMDGSRGATDVRYGLSTILETVRVI</sequence>
<dbReference type="Pfam" id="PF04389">
    <property type="entry name" value="Peptidase_M28"/>
    <property type="match status" value="1"/>
</dbReference>
<reference evidence="1" key="1">
    <citation type="journal article" date="2019" name="Nat. Med.">
        <title>A library of human gut bacterial isolates paired with longitudinal multiomics data enables mechanistic microbiome research.</title>
        <authorList>
            <person name="Poyet M."/>
            <person name="Groussin M."/>
            <person name="Gibbons S.M."/>
            <person name="Avila-Pacheco J."/>
            <person name="Jiang X."/>
            <person name="Kearney S.M."/>
            <person name="Perrotta A.R."/>
            <person name="Berdy B."/>
            <person name="Zhao S."/>
            <person name="Lieberman T.D."/>
            <person name="Swanson P.K."/>
            <person name="Smith M."/>
            <person name="Roesemann S."/>
            <person name="Alexander J.E."/>
            <person name="Rich S.A."/>
            <person name="Livny J."/>
            <person name="Vlamakis H."/>
            <person name="Clish C."/>
            <person name="Bullock K."/>
            <person name="Deik A."/>
            <person name="Scott J."/>
            <person name="Pierce K.A."/>
            <person name="Xavier R.J."/>
            <person name="Alm E.J."/>
        </authorList>
    </citation>
    <scope>NUCLEOTIDE SEQUENCE</scope>
    <source>
        <strain evidence="1">BIOML-A179</strain>
    </source>
</reference>
<gene>
    <name evidence="1" type="ORF">GMA64_05815</name>
</gene>
<accession>A0A6G2CGZ7</accession>
<evidence type="ECO:0000313" key="1">
    <source>
        <dbReference type="EMBL" id="MTL94035.1"/>
    </source>
</evidence>
<dbReference type="InterPro" id="IPR007484">
    <property type="entry name" value="Peptidase_M28"/>
</dbReference>
<dbReference type="EMBL" id="WMQV01000009">
    <property type="protein sequence ID" value="MTL94035.1"/>
    <property type="molecule type" value="Genomic_DNA"/>
</dbReference>
<dbReference type="Gene3D" id="3.40.630.10">
    <property type="entry name" value="Zn peptidases"/>
    <property type="match status" value="1"/>
</dbReference>
<dbReference type="SUPFAM" id="SSF53187">
    <property type="entry name" value="Zn-dependent exopeptidases"/>
    <property type="match status" value="1"/>
</dbReference>